<sequence length="107" mass="13014">MNNKFKSFFAIGNMNCEKIIMHLFYIGIILLLYQSYKISYYVYTTYTYEKEVTYEKNTEIFYTYVTTNNLILSIFTFIVSFFIILILWKLICEIIYKVIIYFTNNTK</sequence>
<keyword evidence="1" id="KW-1133">Transmembrane helix</keyword>
<dbReference type="EMBL" id="BRLB01000003">
    <property type="protein sequence ID" value="GKX29324.1"/>
    <property type="molecule type" value="Genomic_DNA"/>
</dbReference>
<accession>A0A9W5YA17</accession>
<dbReference type="AlphaFoldDB" id="A0A9W5YA17"/>
<keyword evidence="1" id="KW-0472">Membrane</keyword>
<keyword evidence="1" id="KW-0812">Transmembrane</keyword>
<reference evidence="2" key="1">
    <citation type="submission" date="2022-06" db="EMBL/GenBank/DDBJ databases">
        <title>Vallitalea longa sp. nov., an anaerobic bacterium isolated from marine sediment.</title>
        <authorList>
            <person name="Hirano S."/>
            <person name="Terahara T."/>
            <person name="Mori K."/>
            <person name="Hamada M."/>
            <person name="Matsumoto R."/>
            <person name="Kobayashi T."/>
        </authorList>
    </citation>
    <scope>NUCLEOTIDE SEQUENCE</scope>
    <source>
        <strain evidence="2">SH18-1</strain>
    </source>
</reference>
<evidence type="ECO:0000313" key="3">
    <source>
        <dbReference type="Proteomes" id="UP001144256"/>
    </source>
</evidence>
<gene>
    <name evidence="2" type="ORF">SH1V18_18040</name>
</gene>
<evidence type="ECO:0000256" key="1">
    <source>
        <dbReference type="SAM" id="Phobius"/>
    </source>
</evidence>
<dbReference type="Proteomes" id="UP001144256">
    <property type="component" value="Unassembled WGS sequence"/>
</dbReference>
<evidence type="ECO:0000313" key="2">
    <source>
        <dbReference type="EMBL" id="GKX29324.1"/>
    </source>
</evidence>
<comment type="caution">
    <text evidence="2">The sequence shown here is derived from an EMBL/GenBank/DDBJ whole genome shotgun (WGS) entry which is preliminary data.</text>
</comment>
<feature type="transmembrane region" description="Helical" evidence="1">
    <location>
        <begin position="70"/>
        <end position="91"/>
    </location>
</feature>
<proteinExistence type="predicted"/>
<feature type="transmembrane region" description="Helical" evidence="1">
    <location>
        <begin position="20"/>
        <end position="36"/>
    </location>
</feature>
<keyword evidence="3" id="KW-1185">Reference proteome</keyword>
<name>A0A9W5YA17_9FIRM</name>
<protein>
    <submittedName>
        <fullName evidence="2">Uncharacterized protein</fullName>
    </submittedName>
</protein>
<organism evidence="2 3">
    <name type="scientific">Vallitalea longa</name>
    <dbReference type="NCBI Taxonomy" id="2936439"/>
    <lineage>
        <taxon>Bacteria</taxon>
        <taxon>Bacillati</taxon>
        <taxon>Bacillota</taxon>
        <taxon>Clostridia</taxon>
        <taxon>Lachnospirales</taxon>
        <taxon>Vallitaleaceae</taxon>
        <taxon>Vallitalea</taxon>
    </lineage>
</organism>